<evidence type="ECO:0000313" key="3">
    <source>
        <dbReference type="Proteomes" id="UP000182063"/>
    </source>
</evidence>
<evidence type="ECO:0000256" key="1">
    <source>
        <dbReference type="SAM" id="SignalP"/>
    </source>
</evidence>
<feature type="signal peptide" evidence="1">
    <location>
        <begin position="1"/>
        <end position="26"/>
    </location>
</feature>
<sequence>MLSFRKIAAGAAALSLAVALPFGASAHRAWMLPSSTVVSGDDVWVTVDAAISNDLFYFEHNAMPLDRIKAYAPDGSDVAIENGAKGRYRSTFDVHLTQKGTYKIAADMDGLFASYKLNGESKRWRGSADKLGEIPAAATEVKITEVQNRNEIFVTSGNPTDTVLKPGGKGLELQPVTHPNDLVAGEAGQFRFLLDGKPAAGVKVTVIPGGIRYRNRLNQMDLTADADGLVSINWPEPGMYWMQASIEDAAASAPRATQRRAGYVTTLEVMAP</sequence>
<dbReference type="Proteomes" id="UP000182063">
    <property type="component" value="Chromosome"/>
</dbReference>
<keyword evidence="3" id="KW-1185">Reference proteome</keyword>
<evidence type="ECO:0000313" key="2">
    <source>
        <dbReference type="EMBL" id="API61231.1"/>
    </source>
</evidence>
<feature type="chain" id="PRO_5012611505" evidence="1">
    <location>
        <begin position="27"/>
        <end position="272"/>
    </location>
</feature>
<proteinExistence type="predicted"/>
<reference evidence="3" key="1">
    <citation type="submission" date="2016-11" db="EMBL/GenBank/DDBJ databases">
        <title>Complete Genome Sequence of alachlor-degrading Sphingomonas sp. strain JJ-A5.</title>
        <authorList>
            <person name="Lee H."/>
            <person name="Ka J.-O."/>
        </authorList>
    </citation>
    <scope>NUCLEOTIDE SEQUENCE [LARGE SCALE GENOMIC DNA]</scope>
    <source>
        <strain evidence="3">JJ-A5</strain>
    </source>
</reference>
<gene>
    <name evidence="2" type="ORF">BSL82_16710</name>
</gene>
<dbReference type="Pfam" id="PF10670">
    <property type="entry name" value="DUF4198"/>
    <property type="match status" value="1"/>
</dbReference>
<dbReference type="EMBL" id="CP018221">
    <property type="protein sequence ID" value="API61231.1"/>
    <property type="molecule type" value="Genomic_DNA"/>
</dbReference>
<protein>
    <submittedName>
        <fullName evidence="2">ABC transporter permease</fullName>
    </submittedName>
</protein>
<keyword evidence="1" id="KW-0732">Signal</keyword>
<dbReference type="RefSeq" id="WP_072598859.1">
    <property type="nucleotide sequence ID" value="NZ_CP018221.1"/>
</dbReference>
<dbReference type="AlphaFoldDB" id="A0A1L4A010"/>
<dbReference type="InterPro" id="IPR019613">
    <property type="entry name" value="DUF4198"/>
</dbReference>
<dbReference type="STRING" id="1921510.BSL82_16710"/>
<dbReference type="KEGG" id="sphj:BSL82_16710"/>
<organism evidence="2 3">
    <name type="scientific">Tardibacter chloracetimidivorans</name>
    <dbReference type="NCBI Taxonomy" id="1921510"/>
    <lineage>
        <taxon>Bacteria</taxon>
        <taxon>Pseudomonadati</taxon>
        <taxon>Pseudomonadota</taxon>
        <taxon>Alphaproteobacteria</taxon>
        <taxon>Sphingomonadales</taxon>
        <taxon>Sphingomonadaceae</taxon>
        <taxon>Tardibacter</taxon>
    </lineage>
</organism>
<name>A0A1L4A010_9SPHN</name>
<accession>A0A1L4A010</accession>